<dbReference type="EMBL" id="LVYD01000024">
    <property type="protein sequence ID" value="OQP65487.1"/>
    <property type="molecule type" value="Genomic_DNA"/>
</dbReference>
<dbReference type="OrthoDB" id="1029065at2"/>
<keyword evidence="1" id="KW-1133">Transmembrane helix</keyword>
<comment type="caution">
    <text evidence="3">The sequence shown here is derived from an EMBL/GenBank/DDBJ whole genome shotgun (WGS) entry which is preliminary data.</text>
</comment>
<proteinExistence type="predicted"/>
<dbReference type="RefSeq" id="WP_081146362.1">
    <property type="nucleotide sequence ID" value="NZ_LVYD01000024.1"/>
</dbReference>
<dbReference type="InterPro" id="IPR025408">
    <property type="entry name" value="DUF4134"/>
</dbReference>
<evidence type="ECO:0000313" key="3">
    <source>
        <dbReference type="EMBL" id="OQP65487.1"/>
    </source>
</evidence>
<name>A0A1V9G4H5_9BACT</name>
<evidence type="ECO:0000313" key="4">
    <source>
        <dbReference type="Proteomes" id="UP000192796"/>
    </source>
</evidence>
<feature type="transmembrane region" description="Helical" evidence="1">
    <location>
        <begin position="85"/>
        <end position="107"/>
    </location>
</feature>
<feature type="signal peptide" evidence="2">
    <location>
        <begin position="1"/>
        <end position="31"/>
    </location>
</feature>
<protein>
    <submittedName>
        <fullName evidence="3">Carbamoyl phosphate synthetase</fullName>
    </submittedName>
</protein>
<feature type="transmembrane region" description="Helical" evidence="1">
    <location>
        <begin position="55"/>
        <end position="73"/>
    </location>
</feature>
<dbReference type="AlphaFoldDB" id="A0A1V9G4H5"/>
<accession>A0A1V9G4H5</accession>
<gene>
    <name evidence="3" type="ORF">A3860_17640</name>
</gene>
<evidence type="ECO:0000256" key="1">
    <source>
        <dbReference type="SAM" id="Phobius"/>
    </source>
</evidence>
<keyword evidence="2" id="KW-0732">Signal</keyword>
<dbReference type="Proteomes" id="UP000192796">
    <property type="component" value="Unassembled WGS sequence"/>
</dbReference>
<dbReference type="Pfam" id="PF13572">
    <property type="entry name" value="DUF4134"/>
    <property type="match status" value="1"/>
</dbReference>
<keyword evidence="1" id="KW-0812">Transmembrane</keyword>
<reference evidence="3 4" key="1">
    <citation type="submission" date="2016-03" db="EMBL/GenBank/DDBJ databases">
        <title>Niastella vici sp. nov., isolated from farmland soil.</title>
        <authorList>
            <person name="Chen L."/>
            <person name="Wang D."/>
            <person name="Yang S."/>
            <person name="Wang G."/>
        </authorList>
    </citation>
    <scope>NUCLEOTIDE SEQUENCE [LARGE SCALE GENOMIC DNA]</scope>
    <source>
        <strain evidence="3 4">DJ57</strain>
    </source>
</reference>
<feature type="chain" id="PRO_5012235477" evidence="2">
    <location>
        <begin position="32"/>
        <end position="110"/>
    </location>
</feature>
<keyword evidence="4" id="KW-1185">Reference proteome</keyword>
<sequence length="110" mass="11936">MYKINRKGKVCPSRKAIVFLILLMVVTTVIAQDGEAGIQKATDMVKLYFAKAQLLLYAIGGVVGIVGAVKVYNKWSHGDPDTNKTAAAWFGACIFLVIVATVLKVFFGLQ</sequence>
<dbReference type="STRING" id="1703345.A3860_17640"/>
<organism evidence="3 4">
    <name type="scientific">Niastella vici</name>
    <dbReference type="NCBI Taxonomy" id="1703345"/>
    <lineage>
        <taxon>Bacteria</taxon>
        <taxon>Pseudomonadati</taxon>
        <taxon>Bacteroidota</taxon>
        <taxon>Chitinophagia</taxon>
        <taxon>Chitinophagales</taxon>
        <taxon>Chitinophagaceae</taxon>
        <taxon>Niastella</taxon>
    </lineage>
</organism>
<evidence type="ECO:0000256" key="2">
    <source>
        <dbReference type="SAM" id="SignalP"/>
    </source>
</evidence>
<keyword evidence="1" id="KW-0472">Membrane</keyword>